<dbReference type="GO" id="GO:0016832">
    <property type="term" value="F:aldehyde-lyase activity"/>
    <property type="evidence" value="ECO:0007669"/>
    <property type="project" value="InterPro"/>
</dbReference>
<gene>
    <name evidence="1" type="ORF">C447_11740</name>
</gene>
<dbReference type="Pfam" id="PF01116">
    <property type="entry name" value="F_bP_aldolase"/>
    <property type="match status" value="1"/>
</dbReference>
<accession>M0LVN7</accession>
<dbReference type="eggNOG" id="arCOG07500">
    <property type="taxonomic scope" value="Archaea"/>
</dbReference>
<dbReference type="NCBIfam" id="NF041368">
    <property type="entry name" value="Fbpase2_Halo"/>
    <property type="match status" value="1"/>
</dbReference>
<dbReference type="InterPro" id="IPR013785">
    <property type="entry name" value="Aldolase_TIM"/>
</dbReference>
<protein>
    <submittedName>
        <fullName evidence="1">Fructose/tagatose-1,6-bisphosphate aldolase</fullName>
    </submittedName>
</protein>
<name>M0LVN7_9EURY</name>
<reference evidence="1 2" key="1">
    <citation type="journal article" date="2014" name="PLoS Genet.">
        <title>Phylogenetically driven sequencing of extremely halophilic archaea reveals strategies for static and dynamic osmo-response.</title>
        <authorList>
            <person name="Becker E.A."/>
            <person name="Seitzer P.M."/>
            <person name="Tritt A."/>
            <person name="Larsen D."/>
            <person name="Krusor M."/>
            <person name="Yao A.I."/>
            <person name="Wu D."/>
            <person name="Madern D."/>
            <person name="Eisen J.A."/>
            <person name="Darling A.E."/>
            <person name="Facciotti M.T."/>
        </authorList>
    </citation>
    <scope>NUCLEOTIDE SEQUENCE [LARGE SCALE GENOMIC DNA]</scope>
    <source>
        <strain evidence="1 2">100A6</strain>
    </source>
</reference>
<comment type="caution">
    <text evidence="1">The sequence shown here is derived from an EMBL/GenBank/DDBJ whole genome shotgun (WGS) entry which is preliminary data.</text>
</comment>
<dbReference type="Proteomes" id="UP000011566">
    <property type="component" value="Unassembled WGS sequence"/>
</dbReference>
<organism evidence="1 2">
    <name type="scientific">Halococcus hamelinensis 100A6</name>
    <dbReference type="NCBI Taxonomy" id="1132509"/>
    <lineage>
        <taxon>Archaea</taxon>
        <taxon>Methanobacteriati</taxon>
        <taxon>Methanobacteriota</taxon>
        <taxon>Stenosarchaea group</taxon>
        <taxon>Halobacteria</taxon>
        <taxon>Halobacteriales</taxon>
        <taxon>Halococcaceae</taxon>
        <taxon>Halococcus</taxon>
    </lineage>
</organism>
<keyword evidence="2" id="KW-1185">Reference proteome</keyword>
<dbReference type="OrthoDB" id="145241at2157"/>
<dbReference type="InterPro" id="IPR054909">
    <property type="entry name" value="Fbpase2"/>
</dbReference>
<dbReference type="InterPro" id="IPR050246">
    <property type="entry name" value="Class_II_FBP_aldolase"/>
</dbReference>
<dbReference type="AlphaFoldDB" id="M0LVN7"/>
<dbReference type="PATRIC" id="fig|1132509.6.peg.2674"/>
<dbReference type="GO" id="GO:0005975">
    <property type="term" value="P:carbohydrate metabolic process"/>
    <property type="evidence" value="ECO:0007669"/>
    <property type="project" value="InterPro"/>
</dbReference>
<sequence length="336" mass="36024">MSPSSKSTVDLRELYERARAGRYGFFASNVTQFDVLVGLLDGSAAADADLVVQASREEAAFFGGGDPTVGLEVLGAALDSLADRYGIEAFCNVDHVHLPEEQSFLETCLDSDVPDSVMVDASDRPFEENVELTAETVERADDDVLVEAELGRIAGVEGSTETAADEAFYTDPGTAVEFVERTGCDLLAVSIGTQHGVASDRDLDVRPDLAVAIDEALVEAGEETFLVVHGASGLADERIEALLDAGVCKFNKNTRYQYEFARTAADFYHDHADAIRPPEGVPDDRSNFFAGSDWSPEKASFHPHVVSNAARNRIATVMSELCEVTGNAGETMASGR</sequence>
<dbReference type="EMBL" id="AOMB01000033">
    <property type="protein sequence ID" value="EMA37642.1"/>
    <property type="molecule type" value="Genomic_DNA"/>
</dbReference>
<dbReference type="SUPFAM" id="SSF51569">
    <property type="entry name" value="Aldolase"/>
    <property type="match status" value="1"/>
</dbReference>
<dbReference type="InterPro" id="IPR000771">
    <property type="entry name" value="FBA_II"/>
</dbReference>
<dbReference type="GO" id="GO:0008270">
    <property type="term" value="F:zinc ion binding"/>
    <property type="evidence" value="ECO:0007669"/>
    <property type="project" value="InterPro"/>
</dbReference>
<dbReference type="Gene3D" id="3.20.20.70">
    <property type="entry name" value="Aldolase class I"/>
    <property type="match status" value="1"/>
</dbReference>
<dbReference type="PANTHER" id="PTHR30304">
    <property type="entry name" value="D-TAGATOSE-1,6-BISPHOSPHATE ALDOLASE"/>
    <property type="match status" value="1"/>
</dbReference>
<dbReference type="PANTHER" id="PTHR30304:SF0">
    <property type="entry name" value="D-TAGATOSE-1,6-BISPHOSPHATE ALDOLASE SUBUNIT GATY-RELATED"/>
    <property type="match status" value="1"/>
</dbReference>
<evidence type="ECO:0000313" key="2">
    <source>
        <dbReference type="Proteomes" id="UP000011566"/>
    </source>
</evidence>
<proteinExistence type="predicted"/>
<dbReference type="RefSeq" id="WP_007694083.1">
    <property type="nucleotide sequence ID" value="NZ_AJRK01000136.1"/>
</dbReference>
<dbReference type="PIRSF" id="PIRSF001359">
    <property type="entry name" value="F_bP_aldolase_II"/>
    <property type="match status" value="1"/>
</dbReference>
<evidence type="ECO:0000313" key="1">
    <source>
        <dbReference type="EMBL" id="EMA37642.1"/>
    </source>
</evidence>